<keyword evidence="3" id="KW-0012">Acyltransferase</keyword>
<dbReference type="STRING" id="1317125.SAMN05444128_0860"/>
<dbReference type="AlphaFoldDB" id="A0A1R3WS95"/>
<dbReference type="GO" id="GO:0016787">
    <property type="term" value="F:hydrolase activity"/>
    <property type="evidence" value="ECO:0007669"/>
    <property type="project" value="UniProtKB-KW"/>
</dbReference>
<proteinExistence type="predicted"/>
<dbReference type="InterPro" id="IPR002656">
    <property type="entry name" value="Acyl_transf_3_dom"/>
</dbReference>
<evidence type="ECO:0000256" key="1">
    <source>
        <dbReference type="SAM" id="Phobius"/>
    </source>
</evidence>
<accession>A0A1R3WS95</accession>
<keyword evidence="4" id="KW-1185">Reference proteome</keyword>
<dbReference type="Proteomes" id="UP000187181">
    <property type="component" value="Unassembled WGS sequence"/>
</dbReference>
<dbReference type="OrthoDB" id="847983at2"/>
<keyword evidence="1" id="KW-1133">Transmembrane helix</keyword>
<keyword evidence="3" id="KW-0378">Hydrolase</keyword>
<organism evidence="3 4">
    <name type="scientific">Pontibacter indicus</name>
    <dbReference type="NCBI Taxonomy" id="1317125"/>
    <lineage>
        <taxon>Bacteria</taxon>
        <taxon>Pseudomonadati</taxon>
        <taxon>Bacteroidota</taxon>
        <taxon>Cytophagia</taxon>
        <taxon>Cytophagales</taxon>
        <taxon>Hymenobacteraceae</taxon>
        <taxon>Pontibacter</taxon>
    </lineage>
</organism>
<gene>
    <name evidence="3" type="ORF">SAMN05444128_0860</name>
</gene>
<feature type="transmembrane region" description="Helical" evidence="1">
    <location>
        <begin position="38"/>
        <end position="58"/>
    </location>
</feature>
<dbReference type="GO" id="GO:0016747">
    <property type="term" value="F:acyltransferase activity, transferring groups other than amino-acyl groups"/>
    <property type="evidence" value="ECO:0007669"/>
    <property type="project" value="InterPro"/>
</dbReference>
<dbReference type="Pfam" id="PF01757">
    <property type="entry name" value="Acyl_transf_3"/>
    <property type="match status" value="1"/>
</dbReference>
<feature type="transmembrane region" description="Helical" evidence="1">
    <location>
        <begin position="275"/>
        <end position="296"/>
    </location>
</feature>
<feature type="transmembrane region" description="Helical" evidence="1">
    <location>
        <begin position="241"/>
        <end position="263"/>
    </location>
</feature>
<feature type="transmembrane region" description="Helical" evidence="1">
    <location>
        <begin position="302"/>
        <end position="319"/>
    </location>
</feature>
<feature type="transmembrane region" description="Helical" evidence="1">
    <location>
        <begin position="78"/>
        <end position="99"/>
    </location>
</feature>
<feature type="transmembrane region" description="Helical" evidence="1">
    <location>
        <begin position="210"/>
        <end position="229"/>
    </location>
</feature>
<dbReference type="EMBL" id="FTPP01000001">
    <property type="protein sequence ID" value="SIT80426.1"/>
    <property type="molecule type" value="Genomic_DNA"/>
</dbReference>
<protein>
    <submittedName>
        <fullName evidence="3">Peptidoglycan/LPS O-acetylase OafA/YrhL, contains acyltransferase and SGNH-hydrolase domains</fullName>
    </submittedName>
</protein>
<sequence>MKQHFQQIDILKGLAIVAVLLLHSLSRGQLVDSYAIYHIWQAVPVFMVLMGLNLGMSYGSKTLHFKQLYTRHYFQKKALRIIFPLLLIYAIALVLGFVWEQVYGREVYTLDWKNLIGVLPVSGKGNYFITLLLQSLLALPLIGYTFHRWPILTTLVLVLLEIAFQALAFQISYFNQDRYLYDAALFRYFSAIALGLWLSRLITASNSRYGWLLLLAGLASGVYLYFHIYQQVRLPYIRPEWQAQLFLTFPFATLLCYWGILAFPQQSNVPVLKGMATVGKASYHIFLVQVLYFGLVVDDSNIALNLTVCLVTGMIFYWVESFLSKKISR</sequence>
<reference evidence="4" key="1">
    <citation type="submission" date="2017-01" db="EMBL/GenBank/DDBJ databases">
        <authorList>
            <person name="Varghese N."/>
            <person name="Submissions S."/>
        </authorList>
    </citation>
    <scope>NUCLEOTIDE SEQUENCE [LARGE SCALE GENOMIC DNA]</scope>
    <source>
        <strain evidence="4">LP100</strain>
    </source>
</reference>
<keyword evidence="1" id="KW-0472">Membrane</keyword>
<feature type="transmembrane region" description="Helical" evidence="1">
    <location>
        <begin position="151"/>
        <end position="173"/>
    </location>
</feature>
<feature type="transmembrane region" description="Helical" evidence="1">
    <location>
        <begin position="127"/>
        <end position="144"/>
    </location>
</feature>
<feature type="domain" description="Acyltransferase 3" evidence="2">
    <location>
        <begin position="7"/>
        <end position="313"/>
    </location>
</feature>
<evidence type="ECO:0000259" key="2">
    <source>
        <dbReference type="Pfam" id="PF01757"/>
    </source>
</evidence>
<name>A0A1R3WS95_9BACT</name>
<evidence type="ECO:0000313" key="4">
    <source>
        <dbReference type="Proteomes" id="UP000187181"/>
    </source>
</evidence>
<dbReference type="RefSeq" id="WP_076666233.1">
    <property type="nucleotide sequence ID" value="NZ_FTPP01000001.1"/>
</dbReference>
<keyword evidence="3" id="KW-0808">Transferase</keyword>
<keyword evidence="1" id="KW-0812">Transmembrane</keyword>
<feature type="transmembrane region" description="Helical" evidence="1">
    <location>
        <begin position="179"/>
        <end position="198"/>
    </location>
</feature>
<evidence type="ECO:0000313" key="3">
    <source>
        <dbReference type="EMBL" id="SIT80426.1"/>
    </source>
</evidence>